<sequence length="312" mass="33009">MPFRWDLDAATAYSGRVDLRLLTTFSTVAELGSVSAAAEALHVTQPALSRQLQQLERQTGVTLFHRHHRRLSLTAAGHTFLAATRDVLTSAEAARSLAEALAAGRLERVRAAAPTTTLTDVVAPFLATLGPDDPLITVHEANAADAIDGLGDDLDLAVLTVPPPRHLSSAPVARLPVWAYVRADHPYAGRSAVPVAELADERLITLEPGARPRTLLDEALARAGAAASEVIACSNPQVAQALAAAGRGIAVVSDDPRFDLERTLVLDDAGAPLTLTLVAAWDPRHHAASVLAGLAERLEAFCSERYPPLADR</sequence>
<dbReference type="PANTHER" id="PTHR30346:SF29">
    <property type="entry name" value="LYSR SUBSTRATE-BINDING"/>
    <property type="match status" value="1"/>
</dbReference>
<evidence type="ECO:0000313" key="7">
    <source>
        <dbReference type="Proteomes" id="UP000662818"/>
    </source>
</evidence>
<dbReference type="InterPro" id="IPR036388">
    <property type="entry name" value="WH-like_DNA-bd_sf"/>
</dbReference>
<evidence type="ECO:0000256" key="4">
    <source>
        <dbReference type="ARBA" id="ARBA00023163"/>
    </source>
</evidence>
<name>A0ABX7PEX7_9ACTN</name>
<dbReference type="Gene3D" id="1.10.10.10">
    <property type="entry name" value="Winged helix-like DNA-binding domain superfamily/Winged helix DNA-binding domain"/>
    <property type="match status" value="1"/>
</dbReference>
<organism evidence="6 7">
    <name type="scientific">Nocardioides aromaticivorans</name>
    <dbReference type="NCBI Taxonomy" id="200618"/>
    <lineage>
        <taxon>Bacteria</taxon>
        <taxon>Bacillati</taxon>
        <taxon>Actinomycetota</taxon>
        <taxon>Actinomycetes</taxon>
        <taxon>Propionibacteriales</taxon>
        <taxon>Nocardioidaceae</taxon>
        <taxon>Nocardioides</taxon>
    </lineage>
</organism>
<proteinExistence type="inferred from homology"/>
<dbReference type="InterPro" id="IPR036390">
    <property type="entry name" value="WH_DNA-bd_sf"/>
</dbReference>
<accession>A0ABX7PEX7</accession>
<protein>
    <submittedName>
        <fullName evidence="6">LysR family transcriptional regulator</fullName>
    </submittedName>
</protein>
<dbReference type="InterPro" id="IPR005119">
    <property type="entry name" value="LysR_subst-bd"/>
</dbReference>
<evidence type="ECO:0000256" key="3">
    <source>
        <dbReference type="ARBA" id="ARBA00023125"/>
    </source>
</evidence>
<keyword evidence="7" id="KW-1185">Reference proteome</keyword>
<dbReference type="Pfam" id="PF03466">
    <property type="entry name" value="LysR_substrate"/>
    <property type="match status" value="1"/>
</dbReference>
<evidence type="ECO:0000313" key="6">
    <source>
        <dbReference type="EMBL" id="QSR24431.1"/>
    </source>
</evidence>
<feature type="domain" description="HTH lysR-type" evidence="5">
    <location>
        <begin position="17"/>
        <end position="74"/>
    </location>
</feature>
<dbReference type="Pfam" id="PF00126">
    <property type="entry name" value="HTH_1"/>
    <property type="match status" value="1"/>
</dbReference>
<dbReference type="Proteomes" id="UP000662818">
    <property type="component" value="Chromosome"/>
</dbReference>
<keyword evidence="3" id="KW-0238">DNA-binding</keyword>
<dbReference type="CDD" id="cd05466">
    <property type="entry name" value="PBP2_LTTR_substrate"/>
    <property type="match status" value="1"/>
</dbReference>
<dbReference type="PRINTS" id="PR00039">
    <property type="entry name" value="HTHLYSR"/>
</dbReference>
<keyword evidence="4" id="KW-0804">Transcription</keyword>
<evidence type="ECO:0000256" key="2">
    <source>
        <dbReference type="ARBA" id="ARBA00023015"/>
    </source>
</evidence>
<dbReference type="InterPro" id="IPR000847">
    <property type="entry name" value="LysR_HTH_N"/>
</dbReference>
<dbReference type="SUPFAM" id="SSF46785">
    <property type="entry name" value="Winged helix' DNA-binding domain"/>
    <property type="match status" value="1"/>
</dbReference>
<comment type="similarity">
    <text evidence="1">Belongs to the LysR transcriptional regulatory family.</text>
</comment>
<evidence type="ECO:0000256" key="1">
    <source>
        <dbReference type="ARBA" id="ARBA00009437"/>
    </source>
</evidence>
<dbReference type="Gene3D" id="3.40.190.10">
    <property type="entry name" value="Periplasmic binding protein-like II"/>
    <property type="match status" value="2"/>
</dbReference>
<dbReference type="EMBL" id="CP022295">
    <property type="protein sequence ID" value="QSR24431.1"/>
    <property type="molecule type" value="Genomic_DNA"/>
</dbReference>
<gene>
    <name evidence="6" type="ORF">CFH99_02185</name>
</gene>
<reference evidence="6 7" key="1">
    <citation type="submission" date="2017-06" db="EMBL/GenBank/DDBJ databases">
        <title>Complete Genome Sequence of the Soil Carbazole-Degrading Bacterium Nocardioides aromaticivorans IC177.</title>
        <authorList>
            <person name="Vejarano F."/>
            <person name="Suzuki-Minakuchi C."/>
            <person name="Ohtsubo Y."/>
            <person name="Tsuda M."/>
            <person name="Okada K."/>
            <person name="Nojiri H."/>
        </authorList>
    </citation>
    <scope>NUCLEOTIDE SEQUENCE [LARGE SCALE GENOMIC DNA]</scope>
    <source>
        <strain evidence="6 7">IC177</strain>
    </source>
</reference>
<evidence type="ECO:0000259" key="5">
    <source>
        <dbReference type="PROSITE" id="PS50931"/>
    </source>
</evidence>
<dbReference type="PROSITE" id="PS50931">
    <property type="entry name" value="HTH_LYSR"/>
    <property type="match status" value="1"/>
</dbReference>
<keyword evidence="2" id="KW-0805">Transcription regulation</keyword>
<dbReference type="SUPFAM" id="SSF53850">
    <property type="entry name" value="Periplasmic binding protein-like II"/>
    <property type="match status" value="1"/>
</dbReference>
<dbReference type="PANTHER" id="PTHR30346">
    <property type="entry name" value="TRANSCRIPTIONAL DUAL REGULATOR HCAR-RELATED"/>
    <property type="match status" value="1"/>
</dbReference>